<evidence type="ECO:0000256" key="11">
    <source>
        <dbReference type="SAM" id="MobiDB-lite"/>
    </source>
</evidence>
<evidence type="ECO:0000259" key="12">
    <source>
        <dbReference type="Pfam" id="PF01529"/>
    </source>
</evidence>
<dbReference type="OMA" id="WEIERHK"/>
<evidence type="ECO:0000256" key="8">
    <source>
        <dbReference type="ARBA" id="ARBA00023315"/>
    </source>
</evidence>
<feature type="region of interest" description="Disordered" evidence="11">
    <location>
        <begin position="244"/>
        <end position="327"/>
    </location>
</feature>
<keyword evidence="5 10" id="KW-0472">Membrane</keyword>
<evidence type="ECO:0000256" key="4">
    <source>
        <dbReference type="ARBA" id="ARBA00022989"/>
    </source>
</evidence>
<keyword evidence="4 10" id="KW-1133">Transmembrane helix</keyword>
<name>A0A0U1M7X2_TALIS</name>
<feature type="compositionally biased region" description="Basic and acidic residues" evidence="11">
    <location>
        <begin position="244"/>
        <end position="258"/>
    </location>
</feature>
<comment type="subcellular location">
    <subcellularLocation>
        <location evidence="1">Membrane</location>
        <topology evidence="1">Multi-pass membrane protein</topology>
    </subcellularLocation>
</comment>
<evidence type="ECO:0000256" key="9">
    <source>
        <dbReference type="ARBA" id="ARBA00048048"/>
    </source>
</evidence>
<keyword evidence="8 10" id="KW-0012">Acyltransferase</keyword>
<proteinExistence type="inferred from homology"/>
<feature type="compositionally biased region" description="Basic and acidic residues" evidence="11">
    <location>
        <begin position="313"/>
        <end position="322"/>
    </location>
</feature>
<dbReference type="PROSITE" id="PS50216">
    <property type="entry name" value="DHHC"/>
    <property type="match status" value="1"/>
</dbReference>
<evidence type="ECO:0000256" key="3">
    <source>
        <dbReference type="ARBA" id="ARBA00022692"/>
    </source>
</evidence>
<evidence type="ECO:0000313" key="14">
    <source>
        <dbReference type="Proteomes" id="UP000054383"/>
    </source>
</evidence>
<evidence type="ECO:0000313" key="13">
    <source>
        <dbReference type="EMBL" id="CRG91677.1"/>
    </source>
</evidence>
<accession>A0A0U1M7X2</accession>
<keyword evidence="7" id="KW-0449">Lipoprotein</keyword>
<sequence>MVSEMLRPEAPKSASLCVPKMDHHCPWTCNCVSHFTFPHFVRFLFYAVVSIVYLESFIFTRIGIIWDQRTLPSYLGPSIPALAHLFVLVVTNSLTLFALGILLIRTLWSLGANITTIESWEIERHSTLVRRARYFGGQLDGPDGVKITIRKQEFPYDIGIFKNIRDGMGGSSNILSWFWPFAATPDRNSGVVFEVNGFEDPNLSWPPPDPDRIPRKLHNADTGPFTIPRFSSASDEIEAFRQRQEEDIARRGRDDTTTIRRRKKFHERHETRRRAGQNEIVGDEEEEEDRLEDDDEDNNSDAYDYVEVDEGEEAWRDSDGQRLGDYGVDEDVEFYDEDDVPLSVVRERIKAGI</sequence>
<dbReference type="STRING" id="28573.A0A0U1M7X2"/>
<evidence type="ECO:0000256" key="2">
    <source>
        <dbReference type="ARBA" id="ARBA00022679"/>
    </source>
</evidence>
<dbReference type="EC" id="2.3.1.225" evidence="10"/>
<dbReference type="OrthoDB" id="331948at2759"/>
<feature type="compositionally biased region" description="Basic residues" evidence="11">
    <location>
        <begin position="259"/>
        <end position="275"/>
    </location>
</feature>
<dbReference type="Pfam" id="PF01529">
    <property type="entry name" value="DHHC"/>
    <property type="match status" value="1"/>
</dbReference>
<evidence type="ECO:0000256" key="10">
    <source>
        <dbReference type="RuleBase" id="RU079119"/>
    </source>
</evidence>
<protein>
    <recommendedName>
        <fullName evidence="10">Palmitoyltransferase</fullName>
        <ecNumber evidence="10">2.3.1.225</ecNumber>
    </recommendedName>
</protein>
<dbReference type="AlphaFoldDB" id="A0A0U1M7X2"/>
<evidence type="ECO:0000256" key="1">
    <source>
        <dbReference type="ARBA" id="ARBA00004141"/>
    </source>
</evidence>
<reference evidence="13 14" key="1">
    <citation type="submission" date="2015-04" db="EMBL/GenBank/DDBJ databases">
        <authorList>
            <person name="Syromyatnikov M.Y."/>
            <person name="Popov V.N."/>
        </authorList>
    </citation>
    <scope>NUCLEOTIDE SEQUENCE [LARGE SCALE GENOMIC DNA]</scope>
    <source>
        <strain evidence="13">WF-38-12</strain>
    </source>
</reference>
<feature type="transmembrane region" description="Helical" evidence="10">
    <location>
        <begin position="81"/>
        <end position="104"/>
    </location>
</feature>
<comment type="catalytic activity">
    <reaction evidence="9 10">
        <text>L-cysteinyl-[protein] + hexadecanoyl-CoA = S-hexadecanoyl-L-cysteinyl-[protein] + CoA</text>
        <dbReference type="Rhea" id="RHEA:36683"/>
        <dbReference type="Rhea" id="RHEA-COMP:10131"/>
        <dbReference type="Rhea" id="RHEA-COMP:11032"/>
        <dbReference type="ChEBI" id="CHEBI:29950"/>
        <dbReference type="ChEBI" id="CHEBI:57287"/>
        <dbReference type="ChEBI" id="CHEBI:57379"/>
        <dbReference type="ChEBI" id="CHEBI:74151"/>
        <dbReference type="EC" id="2.3.1.225"/>
    </reaction>
</comment>
<dbReference type="GO" id="GO:0019706">
    <property type="term" value="F:protein-cysteine S-palmitoyltransferase activity"/>
    <property type="evidence" value="ECO:0007669"/>
    <property type="project" value="UniProtKB-EC"/>
</dbReference>
<comment type="domain">
    <text evidence="10">The DHHC domain is required for palmitoyltransferase activity.</text>
</comment>
<feature type="compositionally biased region" description="Acidic residues" evidence="11">
    <location>
        <begin position="281"/>
        <end position="312"/>
    </location>
</feature>
<dbReference type="InterPro" id="IPR039859">
    <property type="entry name" value="PFA4/ZDH16/20/ERF2-like"/>
</dbReference>
<gene>
    <name evidence="13" type="ORF">PISL3812_08727</name>
</gene>
<dbReference type="Proteomes" id="UP000054383">
    <property type="component" value="Unassembled WGS sequence"/>
</dbReference>
<keyword evidence="6" id="KW-0564">Palmitate</keyword>
<keyword evidence="2 10" id="KW-0808">Transferase</keyword>
<comment type="similarity">
    <text evidence="10">Belongs to the DHHC palmitoyltransferase family.</text>
</comment>
<keyword evidence="14" id="KW-1185">Reference proteome</keyword>
<dbReference type="InterPro" id="IPR001594">
    <property type="entry name" value="Palmitoyltrfase_DHHC"/>
</dbReference>
<evidence type="ECO:0000256" key="6">
    <source>
        <dbReference type="ARBA" id="ARBA00023139"/>
    </source>
</evidence>
<dbReference type="PANTHER" id="PTHR12246">
    <property type="entry name" value="PALMITOYLTRANSFERASE ZDHHC16"/>
    <property type="match status" value="1"/>
</dbReference>
<feature type="domain" description="Palmitoyltransferase DHHC" evidence="12">
    <location>
        <begin position="13"/>
        <end position="121"/>
    </location>
</feature>
<keyword evidence="3 10" id="KW-0812">Transmembrane</keyword>
<evidence type="ECO:0000256" key="7">
    <source>
        <dbReference type="ARBA" id="ARBA00023288"/>
    </source>
</evidence>
<dbReference type="EMBL" id="CVMT01000010">
    <property type="protein sequence ID" value="CRG91677.1"/>
    <property type="molecule type" value="Genomic_DNA"/>
</dbReference>
<organism evidence="13 14">
    <name type="scientific">Talaromyces islandicus</name>
    <name type="common">Penicillium islandicum</name>
    <dbReference type="NCBI Taxonomy" id="28573"/>
    <lineage>
        <taxon>Eukaryota</taxon>
        <taxon>Fungi</taxon>
        <taxon>Dikarya</taxon>
        <taxon>Ascomycota</taxon>
        <taxon>Pezizomycotina</taxon>
        <taxon>Eurotiomycetes</taxon>
        <taxon>Eurotiomycetidae</taxon>
        <taxon>Eurotiales</taxon>
        <taxon>Trichocomaceae</taxon>
        <taxon>Talaromyces</taxon>
        <taxon>Talaromyces sect. Islandici</taxon>
    </lineage>
</organism>
<feature type="transmembrane region" description="Helical" evidence="10">
    <location>
        <begin position="43"/>
        <end position="66"/>
    </location>
</feature>
<evidence type="ECO:0000256" key="5">
    <source>
        <dbReference type="ARBA" id="ARBA00023136"/>
    </source>
</evidence>
<dbReference type="GO" id="GO:0016020">
    <property type="term" value="C:membrane"/>
    <property type="evidence" value="ECO:0007669"/>
    <property type="project" value="UniProtKB-SubCell"/>
</dbReference>